<dbReference type="SUPFAM" id="SSF52540">
    <property type="entry name" value="P-loop containing nucleoside triphosphate hydrolases"/>
    <property type="match status" value="2"/>
</dbReference>
<dbReference type="NCBIfam" id="TIGR01407">
    <property type="entry name" value="dinG_rel"/>
    <property type="match status" value="1"/>
</dbReference>
<evidence type="ECO:0000256" key="6">
    <source>
        <dbReference type="ARBA" id="ARBA00022801"/>
    </source>
</evidence>
<keyword evidence="9" id="KW-0239">DNA-directed DNA polymerase</keyword>
<dbReference type="Proteomes" id="UP000325295">
    <property type="component" value="Chromosome"/>
</dbReference>
<evidence type="ECO:0000259" key="12">
    <source>
        <dbReference type="PROSITE" id="PS51193"/>
    </source>
</evidence>
<accession>A0A5P1X521</accession>
<dbReference type="GO" id="GO:0008408">
    <property type="term" value="F:3'-5' exonuclease activity"/>
    <property type="evidence" value="ECO:0007669"/>
    <property type="project" value="UniProtKB-UniRule"/>
</dbReference>
<dbReference type="SUPFAM" id="SSF53098">
    <property type="entry name" value="Ribonuclease H-like"/>
    <property type="match status" value="1"/>
</dbReference>
<evidence type="ECO:0000256" key="9">
    <source>
        <dbReference type="ARBA" id="ARBA00022932"/>
    </source>
</evidence>
<dbReference type="GO" id="GO:0003677">
    <property type="term" value="F:DNA binding"/>
    <property type="evidence" value="ECO:0007669"/>
    <property type="project" value="InterPro"/>
</dbReference>
<feature type="binding site" evidence="10">
    <location>
        <begin position="292"/>
        <end position="299"/>
    </location>
    <ligand>
        <name>ATP</name>
        <dbReference type="ChEBI" id="CHEBI:30616"/>
    </ligand>
</feature>
<dbReference type="InterPro" id="IPR036397">
    <property type="entry name" value="RNaseH_sf"/>
</dbReference>
<dbReference type="GO" id="GO:0003887">
    <property type="term" value="F:DNA-directed DNA polymerase activity"/>
    <property type="evidence" value="ECO:0007669"/>
    <property type="project" value="UniProtKB-KW"/>
</dbReference>
<dbReference type="PANTHER" id="PTHR30231:SF41">
    <property type="entry name" value="DNA POLYMERASE III SUBUNIT EPSILON"/>
    <property type="match status" value="1"/>
</dbReference>
<keyword evidence="3" id="KW-0235">DNA replication</keyword>
<dbReference type="InterPro" id="IPR027417">
    <property type="entry name" value="P-loop_NTPase"/>
</dbReference>
<evidence type="ECO:0000256" key="2">
    <source>
        <dbReference type="ARBA" id="ARBA00022695"/>
    </source>
</evidence>
<gene>
    <name evidence="10 11" type="primary">dinG</name>
    <name evidence="13" type="ORF">F0161_05655</name>
</gene>
<dbReference type="InterPro" id="IPR014001">
    <property type="entry name" value="Helicase_ATP-bd"/>
</dbReference>
<keyword evidence="4 10" id="KW-0540">Nuclease</keyword>
<dbReference type="InterPro" id="IPR006310">
    <property type="entry name" value="DinG"/>
</dbReference>
<dbReference type="Pfam" id="PF13307">
    <property type="entry name" value="Helicase_C_2"/>
    <property type="match status" value="1"/>
</dbReference>
<keyword evidence="8 10" id="KW-0067">ATP-binding</keyword>
<evidence type="ECO:0000313" key="13">
    <source>
        <dbReference type="EMBL" id="QER67388.1"/>
    </source>
</evidence>
<dbReference type="FunFam" id="3.30.420.10:FF:000045">
    <property type="entry name" value="3'-5' exonuclease DinG"/>
    <property type="match status" value="1"/>
</dbReference>
<dbReference type="GO" id="GO:0016818">
    <property type="term" value="F:hydrolase activity, acting on acid anhydrides, in phosphorus-containing anhydrides"/>
    <property type="evidence" value="ECO:0007669"/>
    <property type="project" value="InterPro"/>
</dbReference>
<dbReference type="Gene3D" id="3.40.50.300">
    <property type="entry name" value="P-loop containing nucleotide triphosphate hydrolases"/>
    <property type="match status" value="2"/>
</dbReference>
<keyword evidence="5 10" id="KW-0547">Nucleotide-binding</keyword>
<keyword evidence="2" id="KW-0548">Nucleotidyltransferase</keyword>
<dbReference type="CDD" id="cd06127">
    <property type="entry name" value="DEDDh"/>
    <property type="match status" value="1"/>
</dbReference>
<keyword evidence="13" id="KW-0347">Helicase</keyword>
<dbReference type="GO" id="GO:0045004">
    <property type="term" value="P:DNA replication proofreading"/>
    <property type="evidence" value="ECO:0007669"/>
    <property type="project" value="TreeGrafter"/>
</dbReference>
<evidence type="ECO:0000256" key="4">
    <source>
        <dbReference type="ARBA" id="ARBA00022722"/>
    </source>
</evidence>
<evidence type="ECO:0000256" key="5">
    <source>
        <dbReference type="ARBA" id="ARBA00022741"/>
    </source>
</evidence>
<dbReference type="GO" id="GO:0005524">
    <property type="term" value="F:ATP binding"/>
    <property type="evidence" value="ECO:0007669"/>
    <property type="project" value="UniProtKB-UniRule"/>
</dbReference>
<dbReference type="PROSITE" id="PS51193">
    <property type="entry name" value="HELICASE_ATP_BIND_2"/>
    <property type="match status" value="1"/>
</dbReference>
<proteinExistence type="inferred from homology"/>
<dbReference type="HAMAP" id="MF_02206">
    <property type="entry name" value="DinG_exonucl"/>
    <property type="match status" value="1"/>
</dbReference>
<keyword evidence="14" id="KW-1185">Reference proteome</keyword>
<dbReference type="InterPro" id="IPR014013">
    <property type="entry name" value="Helic_SF1/SF2_ATP-bd_DinG/Rad3"/>
</dbReference>
<feature type="short sequence motif" description="DEAH box" evidence="10">
    <location>
        <begin position="469"/>
        <end position="472"/>
    </location>
</feature>
<evidence type="ECO:0000256" key="1">
    <source>
        <dbReference type="ARBA" id="ARBA00022679"/>
    </source>
</evidence>
<dbReference type="EC" id="3.1.-.-" evidence="10 11"/>
<protein>
    <recommendedName>
        <fullName evidence="10 11">3'-5' exonuclease DinG</fullName>
        <ecNumber evidence="10 11">3.1.-.-</ecNumber>
    </recommendedName>
</protein>
<evidence type="ECO:0000313" key="14">
    <source>
        <dbReference type="Proteomes" id="UP000325295"/>
    </source>
</evidence>
<dbReference type="InterPro" id="IPR006054">
    <property type="entry name" value="DnaQ"/>
</dbReference>
<dbReference type="InterPro" id="IPR012337">
    <property type="entry name" value="RNaseH-like_sf"/>
</dbReference>
<evidence type="ECO:0000256" key="3">
    <source>
        <dbReference type="ARBA" id="ARBA00022705"/>
    </source>
</evidence>
<sequence>MIGDTEKIMDKQPIYSIVDLETTGTSVKNGDRIIQIGCVLISNNKIVNQFNTSINPQKSIPPIIEQLTGISSDDVKNAPYFDDVAGTLFSLLSGTIFVAHNVSFDFPFLNAEFERAGYPSLEIPAIDTVTLSQILFPTAPGFRLRDLTSYLTIKHDAPHSADSDAEATGQLLIHLLQRIQQLPTLTLQTLVKLNLGLPFDTNEVFKSELANREKSNFKLPNNLYIKNNLVLTRTKKVVRNGNLKKKKYPNSKQSKEKLFGGKLIYRGGQAKMMNMIYNNFVHEESHNILIEAGTGIGKTLGYMLPLAYLSYPNDKIIVSTATNIQQRQMADIAVTQLNSILPFKISSVVLKGNSHYVDITRFYRSLSAMGESTPIQLLKARILIWLLETNTGDLDELNLVNYNSTYFNEIRHQGIDGLDKDSVFYNDDFLVRRQKAMLDADVIITNHSYLAQHAEELGTNLNTPYLVVDEAQHLSENILRQSRHEIDFQSFSTILNILRGLVNDGHDRNLASIFTDLPNGDYYIRAIRNDLMSLSDSVKQFEQVLYRGFMLNVVADEAHSIIEQPIDSRQLKQLLNPEDKLVKNYTKIVGDLNEHFVALDNLFTRSAERWMISDRFLMGQFESQLSSISNIHERLLEFIEILTNQTSSSVFWLTIHQSMDQSSMRLSGGLLTTNQFLSKNVYPYFKKPIFTGATLFSSSRSQFIYDQLDINYKDTKIKRIESPFDFAKHSKMYIAKDAPEISNQHYQEYLDYLCNTIYQLTKDNSRQTMVLFNSLLTIEQVYSKLRGTDLFAGREILAQGITGNRDKLLKQFSNSSNAILLGASSFWEGIDLPNEQLELLIVTRLPFDFPDAIVTRAENEWLQKNGKNPFYNSSLPKATLRLRQGIGRLIRTEDDRGVAVILDKRLVDRRYGQTILKTFPQNMPIEALTTEDLLTKSAKFFKHNQ</sequence>
<organism evidence="13 14">
    <name type="scientific">Paucilactobacillus nenjiangensis</name>
    <dbReference type="NCBI Taxonomy" id="1296540"/>
    <lineage>
        <taxon>Bacteria</taxon>
        <taxon>Bacillati</taxon>
        <taxon>Bacillota</taxon>
        <taxon>Bacilli</taxon>
        <taxon>Lactobacillales</taxon>
        <taxon>Lactobacillaceae</taxon>
        <taxon>Paucilactobacillus</taxon>
    </lineage>
</organism>
<feature type="domain" description="Helicase ATP-binding" evidence="12">
    <location>
        <begin position="255"/>
        <end position="517"/>
    </location>
</feature>
<reference evidence="13 14" key="1">
    <citation type="submission" date="2019-09" db="EMBL/GenBank/DDBJ databases">
        <title>Complete Genome Sequence of Lactobacillus nenjiangensis SH-Y15, isolated from sauerkraut.</title>
        <authorList>
            <person name="Yang H."/>
        </authorList>
    </citation>
    <scope>NUCLEOTIDE SEQUENCE [LARGE SCALE GENOMIC DNA]</scope>
    <source>
        <strain evidence="13 14">SH-Y15</strain>
    </source>
</reference>
<evidence type="ECO:0000256" key="8">
    <source>
        <dbReference type="ARBA" id="ARBA00022840"/>
    </source>
</evidence>
<dbReference type="KEGG" id="lnn:F0161_05655"/>
<dbReference type="NCBIfam" id="TIGR00573">
    <property type="entry name" value="dnaq"/>
    <property type="match status" value="1"/>
</dbReference>
<comment type="function">
    <text evidence="10 11">3'-5' exonuclease.</text>
</comment>
<dbReference type="SMART" id="SM00491">
    <property type="entry name" value="HELICc2"/>
    <property type="match status" value="1"/>
</dbReference>
<dbReference type="AlphaFoldDB" id="A0A5P1X521"/>
<dbReference type="EMBL" id="CP043939">
    <property type="protein sequence ID" value="QER67388.1"/>
    <property type="molecule type" value="Genomic_DNA"/>
</dbReference>
<comment type="similarity">
    <text evidence="10 11">Belongs to the helicase family. DinG subfamily. Type 2 sub-subfamily.</text>
</comment>
<evidence type="ECO:0000256" key="11">
    <source>
        <dbReference type="RuleBase" id="RU364106"/>
    </source>
</evidence>
<dbReference type="GO" id="GO:0004386">
    <property type="term" value="F:helicase activity"/>
    <property type="evidence" value="ECO:0007669"/>
    <property type="project" value="UniProtKB-KW"/>
</dbReference>
<dbReference type="OrthoDB" id="9803913at2"/>
<dbReference type="Gene3D" id="3.30.420.10">
    <property type="entry name" value="Ribonuclease H-like superfamily/Ribonuclease H"/>
    <property type="match status" value="1"/>
</dbReference>
<dbReference type="InterPro" id="IPR013520">
    <property type="entry name" value="Ribonucl_H"/>
</dbReference>
<evidence type="ECO:0000256" key="10">
    <source>
        <dbReference type="HAMAP-Rule" id="MF_02206"/>
    </source>
</evidence>
<keyword evidence="6 10" id="KW-0378">Hydrolase</keyword>
<dbReference type="GO" id="GO:0005829">
    <property type="term" value="C:cytosol"/>
    <property type="evidence" value="ECO:0007669"/>
    <property type="project" value="TreeGrafter"/>
</dbReference>
<name>A0A5P1X521_9LACO</name>
<dbReference type="Pfam" id="PF00929">
    <property type="entry name" value="RNase_T"/>
    <property type="match status" value="1"/>
</dbReference>
<dbReference type="SMART" id="SM00487">
    <property type="entry name" value="DEXDc"/>
    <property type="match status" value="1"/>
</dbReference>
<dbReference type="SMART" id="SM00479">
    <property type="entry name" value="EXOIII"/>
    <property type="match status" value="1"/>
</dbReference>
<dbReference type="InterPro" id="IPR006555">
    <property type="entry name" value="ATP-dep_Helicase_C"/>
</dbReference>
<keyword evidence="7 10" id="KW-0269">Exonuclease</keyword>
<dbReference type="PANTHER" id="PTHR30231">
    <property type="entry name" value="DNA POLYMERASE III SUBUNIT EPSILON"/>
    <property type="match status" value="1"/>
</dbReference>
<evidence type="ECO:0000256" key="7">
    <source>
        <dbReference type="ARBA" id="ARBA00022839"/>
    </source>
</evidence>
<keyword evidence="1" id="KW-0808">Transferase</keyword>